<organism evidence="5">
    <name type="scientific">Chromera velia CCMP2878</name>
    <dbReference type="NCBI Taxonomy" id="1169474"/>
    <lineage>
        <taxon>Eukaryota</taxon>
        <taxon>Sar</taxon>
        <taxon>Alveolata</taxon>
        <taxon>Colpodellida</taxon>
        <taxon>Chromeraceae</taxon>
        <taxon>Chromera</taxon>
    </lineage>
</organism>
<evidence type="ECO:0000256" key="1">
    <source>
        <dbReference type="ARBA" id="ARBA00022884"/>
    </source>
</evidence>
<evidence type="ECO:0000256" key="3">
    <source>
        <dbReference type="SAM" id="MobiDB-lite"/>
    </source>
</evidence>
<feature type="compositionally biased region" description="Acidic residues" evidence="3">
    <location>
        <begin position="849"/>
        <end position="858"/>
    </location>
</feature>
<feature type="compositionally biased region" description="Basic and acidic residues" evidence="3">
    <location>
        <begin position="506"/>
        <end position="525"/>
    </location>
</feature>
<evidence type="ECO:0000313" key="5">
    <source>
        <dbReference type="EMBL" id="CEM34194.1"/>
    </source>
</evidence>
<dbReference type="PROSITE" id="PS50961">
    <property type="entry name" value="HTH_LA"/>
    <property type="match status" value="1"/>
</dbReference>
<dbReference type="EMBL" id="CDMZ01001547">
    <property type="protein sequence ID" value="CEM34194.1"/>
    <property type="molecule type" value="Genomic_DNA"/>
</dbReference>
<dbReference type="GO" id="GO:0003723">
    <property type="term" value="F:RNA binding"/>
    <property type="evidence" value="ECO:0007669"/>
    <property type="project" value="UniProtKB-UniRule"/>
</dbReference>
<feature type="region of interest" description="Disordered" evidence="3">
    <location>
        <begin position="836"/>
        <end position="865"/>
    </location>
</feature>
<feature type="region of interest" description="Disordered" evidence="3">
    <location>
        <begin position="506"/>
        <end position="543"/>
    </location>
</feature>
<feature type="compositionally biased region" description="Basic and acidic residues" evidence="3">
    <location>
        <begin position="836"/>
        <end position="848"/>
    </location>
</feature>
<accession>A0A0G4GTW3</accession>
<gene>
    <name evidence="5" type="ORF">Cvel_735</name>
</gene>
<protein>
    <recommendedName>
        <fullName evidence="4">HTH La-type RNA-binding domain-containing protein</fullName>
    </recommendedName>
</protein>
<name>A0A0G4GTW3_9ALVE</name>
<feature type="region of interest" description="Disordered" evidence="3">
    <location>
        <begin position="592"/>
        <end position="620"/>
    </location>
</feature>
<dbReference type="InterPro" id="IPR036390">
    <property type="entry name" value="WH_DNA-bd_sf"/>
</dbReference>
<dbReference type="Gene3D" id="1.10.10.10">
    <property type="entry name" value="Winged helix-like DNA-binding domain superfamily/Winged helix DNA-binding domain"/>
    <property type="match status" value="1"/>
</dbReference>
<reference evidence="5" key="1">
    <citation type="submission" date="2014-11" db="EMBL/GenBank/DDBJ databases">
        <authorList>
            <person name="Otto D Thomas"/>
            <person name="Naeem Raeece"/>
        </authorList>
    </citation>
    <scope>NUCLEOTIDE SEQUENCE</scope>
</reference>
<sequence length="865" mass="95972">MSREAALRGLIQRQAEFYFSPDNFGDDDFFQQKLLSQGGELGVELLLRCNKIRYLLGQSGTSLAHMSRNDQSLLVLAALTDSMYFRVEMRRQTFFLQRRVDACPIFEIQGHCRLYAACLCPFAHGEEMYDHLAFSERLFTKLEQTLSVNNLVCSPKLQRRIVRYGGTYKVSKFCKKLLKESCEPDLSVSPSLLGSLVCDALRSQAGSSSLTLCEEEGDVGPCIRKRPDPSAVCPFSVMDPEGGCRVGSFCGLAHSADEWTGLQGSLQTSNPGQNLAGWCSVHLRSVKYPDCLPCPMGPFCPEAHSRGELWDPNTPLPCLLSPPPRKRTDSLADEFEEIRSVPDEGRLPSPERVPCVEVLFPPPSLAETHSQTEGGDLCTQGDECGRAHLISELVGAGGGRSLKESLRRGSGQPPASLCPHMFSPFGCWKGGALCELPHFYTPPPALRLLTQCCEEERHTPCLSLPPDFDMGGAGGVTEHADEAVRLVNVLMQYRLLELRLEERERERRQGGMEDCAEREGERDAEGGGGGGGNLPLAGEAEERRGQIEEVLEKTKTECEEVFRRGRVCRASHLVVLFSFLEEKVRRELCPQSVTDREGEMEGERLHGESSGSSSSPSSLSSSDQGNTCKFSLDQDLCLCVAVLWSFAVWECALQLVLPLEALPFQHADFLRLSLFEAFCLLVRLEEVESALEKGGSSIQRVSLTMAAIAVVREGVAEGVWSIYSQSLVHHKEVWMQSGEAAESVTRRLGREGVSVGGQERNSRVLLKAVVRTDDRRLLRLFFGSSDRFLGQSLKERCWRGEGGRETEWVPLFCFLRSRASVDFVLSEGLGGLREEDVERHGWRPRERDEEGAESEEGENERAPTD</sequence>
<evidence type="ECO:0000259" key="4">
    <source>
        <dbReference type="PROSITE" id="PS50961"/>
    </source>
</evidence>
<feature type="compositionally biased region" description="Basic and acidic residues" evidence="3">
    <location>
        <begin position="592"/>
        <end position="607"/>
    </location>
</feature>
<feature type="domain" description="HTH La-type RNA-binding" evidence="4">
    <location>
        <begin position="1"/>
        <end position="104"/>
    </location>
</feature>
<dbReference type="AlphaFoldDB" id="A0A0G4GTW3"/>
<feature type="compositionally biased region" description="Low complexity" evidence="3">
    <location>
        <begin position="609"/>
        <end position="620"/>
    </location>
</feature>
<dbReference type="InterPro" id="IPR006630">
    <property type="entry name" value="La_HTH"/>
</dbReference>
<evidence type="ECO:0000256" key="2">
    <source>
        <dbReference type="PROSITE-ProRule" id="PRU00332"/>
    </source>
</evidence>
<proteinExistence type="predicted"/>
<keyword evidence="1 2" id="KW-0694">RNA-binding</keyword>
<dbReference type="SUPFAM" id="SSF46785">
    <property type="entry name" value="Winged helix' DNA-binding domain"/>
    <property type="match status" value="1"/>
</dbReference>
<dbReference type="InterPro" id="IPR036388">
    <property type="entry name" value="WH-like_DNA-bd_sf"/>
</dbReference>